<dbReference type="PANTHER" id="PTHR11937">
    <property type="entry name" value="ACTIN"/>
    <property type="match status" value="1"/>
</dbReference>
<organism evidence="2 3">
    <name type="scientific">Ditylenchus dipsaci</name>
    <dbReference type="NCBI Taxonomy" id="166011"/>
    <lineage>
        <taxon>Eukaryota</taxon>
        <taxon>Metazoa</taxon>
        <taxon>Ecdysozoa</taxon>
        <taxon>Nematoda</taxon>
        <taxon>Chromadorea</taxon>
        <taxon>Rhabditida</taxon>
        <taxon>Tylenchina</taxon>
        <taxon>Tylenchomorpha</taxon>
        <taxon>Sphaerularioidea</taxon>
        <taxon>Anguinidae</taxon>
        <taxon>Anguininae</taxon>
        <taxon>Ditylenchus</taxon>
    </lineage>
</organism>
<dbReference type="InterPro" id="IPR043129">
    <property type="entry name" value="ATPase_NBD"/>
</dbReference>
<sequence>MDRGRKLQKHEADESQEIEKPPPDVEIPFDVETLILPGYAREAAAEVLFMDGGTDNRSIAQIILDIIVQVPIDLRRVFLSNLLLVGGISRMPGLMSRVKEELLRLIFTDYRSKLSTLQDIAFYRFEKDICVQLFCAWLGGNMFGTLDVIESRSLSLEEWKAMSAKSVPDWTSKIDDYFKTLEPKER</sequence>
<dbReference type="WBParaSite" id="jg18587">
    <property type="protein sequence ID" value="jg18587"/>
    <property type="gene ID" value="jg18587"/>
</dbReference>
<dbReference type="Proteomes" id="UP000887574">
    <property type="component" value="Unplaced"/>
</dbReference>
<accession>A0A915DF46</accession>
<keyword evidence="2" id="KW-1185">Reference proteome</keyword>
<dbReference type="PROSITE" id="PS01036">
    <property type="entry name" value="HSP70_3"/>
    <property type="match status" value="1"/>
</dbReference>
<dbReference type="Gene3D" id="3.90.640.10">
    <property type="entry name" value="Actin, Chain A, domain 4"/>
    <property type="match status" value="1"/>
</dbReference>
<proteinExistence type="predicted"/>
<dbReference type="SUPFAM" id="SSF53067">
    <property type="entry name" value="Actin-like ATPase domain"/>
    <property type="match status" value="1"/>
</dbReference>
<dbReference type="Gene3D" id="3.30.420.40">
    <property type="match status" value="2"/>
</dbReference>
<dbReference type="Pfam" id="PF00022">
    <property type="entry name" value="Actin"/>
    <property type="match status" value="1"/>
</dbReference>
<dbReference type="AlphaFoldDB" id="A0A915DF46"/>
<dbReference type="InterPro" id="IPR018181">
    <property type="entry name" value="Heat_shock_70_CS"/>
</dbReference>
<feature type="region of interest" description="Disordered" evidence="1">
    <location>
        <begin position="1"/>
        <end position="23"/>
    </location>
</feature>
<dbReference type="InterPro" id="IPR004000">
    <property type="entry name" value="Actin"/>
</dbReference>
<evidence type="ECO:0000256" key="1">
    <source>
        <dbReference type="SAM" id="MobiDB-lite"/>
    </source>
</evidence>
<evidence type="ECO:0000313" key="2">
    <source>
        <dbReference type="Proteomes" id="UP000887574"/>
    </source>
</evidence>
<name>A0A915DF46_9BILA</name>
<evidence type="ECO:0000313" key="3">
    <source>
        <dbReference type="WBParaSite" id="jg18587"/>
    </source>
</evidence>
<protein>
    <submittedName>
        <fullName evidence="3">Actin-related protein 10</fullName>
    </submittedName>
</protein>
<reference evidence="3" key="1">
    <citation type="submission" date="2022-11" db="UniProtKB">
        <authorList>
            <consortium name="WormBaseParasite"/>
        </authorList>
    </citation>
    <scope>IDENTIFICATION</scope>
</reference>